<dbReference type="Ensembl" id="ENSAPOT00000010844.1">
    <property type="protein sequence ID" value="ENSAPOP00000023605.1"/>
    <property type="gene ID" value="ENSAPOG00000005528.1"/>
</dbReference>
<protein>
    <recommendedName>
        <fullName evidence="1">S100/CaBP-9k-type calcium binding subdomain domain-containing protein</fullName>
    </recommendedName>
</protein>
<evidence type="ECO:0000313" key="3">
    <source>
        <dbReference type="Proteomes" id="UP000257200"/>
    </source>
</evidence>
<dbReference type="SMART" id="SM01394">
    <property type="entry name" value="S_100"/>
    <property type="match status" value="1"/>
</dbReference>
<feature type="domain" description="S100/CaBP-9k-type calcium binding subdomain" evidence="1">
    <location>
        <begin position="5"/>
        <end position="51"/>
    </location>
</feature>
<evidence type="ECO:0000259" key="1">
    <source>
        <dbReference type="SMART" id="SM01394"/>
    </source>
</evidence>
<dbReference type="Gene3D" id="1.10.238.10">
    <property type="entry name" value="EF-hand"/>
    <property type="match status" value="1"/>
</dbReference>
<dbReference type="AlphaFoldDB" id="A0A3Q1H3K5"/>
<dbReference type="InterPro" id="IPR013787">
    <property type="entry name" value="S100_Ca-bd_sub"/>
</dbReference>
<dbReference type="Proteomes" id="UP000257200">
    <property type="component" value="Unplaced"/>
</dbReference>
<organism evidence="2 3">
    <name type="scientific">Acanthochromis polyacanthus</name>
    <name type="common">spiny chromis</name>
    <dbReference type="NCBI Taxonomy" id="80966"/>
    <lineage>
        <taxon>Eukaryota</taxon>
        <taxon>Metazoa</taxon>
        <taxon>Chordata</taxon>
        <taxon>Craniata</taxon>
        <taxon>Vertebrata</taxon>
        <taxon>Euteleostomi</taxon>
        <taxon>Actinopterygii</taxon>
        <taxon>Neopterygii</taxon>
        <taxon>Teleostei</taxon>
        <taxon>Neoteleostei</taxon>
        <taxon>Acanthomorphata</taxon>
        <taxon>Ovalentaria</taxon>
        <taxon>Pomacentridae</taxon>
        <taxon>Acanthochromis</taxon>
    </lineage>
</organism>
<proteinExistence type="predicted"/>
<accession>A0A3Q1H3K5</accession>
<sequence>MAGRLDDCMITLIQVFAEYASKDEDKGGDPNTLSKGELKELIQNELKSIVNVSVLCYFYSLRPARRIYIVLMNMCITLPRSATPCLLKASCAKGSTCWRWCKT</sequence>
<reference evidence="2" key="1">
    <citation type="submission" date="2025-08" db="UniProtKB">
        <authorList>
            <consortium name="Ensembl"/>
        </authorList>
    </citation>
    <scope>IDENTIFICATION</scope>
</reference>
<evidence type="ECO:0000313" key="2">
    <source>
        <dbReference type="Ensembl" id="ENSAPOP00000023605.1"/>
    </source>
</evidence>
<reference evidence="2" key="2">
    <citation type="submission" date="2025-09" db="UniProtKB">
        <authorList>
            <consortium name="Ensembl"/>
        </authorList>
    </citation>
    <scope>IDENTIFICATION</scope>
</reference>
<dbReference type="Pfam" id="PF01023">
    <property type="entry name" value="S_100"/>
    <property type="match status" value="1"/>
</dbReference>
<keyword evidence="3" id="KW-1185">Reference proteome</keyword>
<dbReference type="InParanoid" id="A0A3Q1H3K5"/>
<name>A0A3Q1H3K5_9TELE</name>